<protein>
    <recommendedName>
        <fullName evidence="3">DUF4034 domain-containing protein</fullName>
    </recommendedName>
</protein>
<dbReference type="Proteomes" id="UP001550044">
    <property type="component" value="Unassembled WGS sequence"/>
</dbReference>
<evidence type="ECO:0000313" key="1">
    <source>
        <dbReference type="EMBL" id="MET8431181.1"/>
    </source>
</evidence>
<gene>
    <name evidence="1" type="ORF">ABZV61_00020</name>
</gene>
<comment type="caution">
    <text evidence="1">The sequence shown here is derived from an EMBL/GenBank/DDBJ whole genome shotgun (WGS) entry which is preliminary data.</text>
</comment>
<name>A0ABV2U010_9ACTN</name>
<evidence type="ECO:0008006" key="3">
    <source>
        <dbReference type="Google" id="ProtNLM"/>
    </source>
</evidence>
<accession>A0ABV2U010</accession>
<sequence length="631" mass="68029">MRLPFLLTLPRVLRHSATIGADLPPDEAVVVDPPDAPLRAALAAATAGDHGPARDLLAATRAHAQWELRDGYVTRLAEAALHNPGWLDAWLDGAPEDPDAALVKAELCVDQAWEIRTAARARQVSRDQFQAFFALLEDAAPVIGTAAELNPADPVPWRIALTHALGSQAPRAVFDDYWAEAIARDPHHYGCHAAALQYLCAKWHGSHEEMFAFAESAADTAPPGSKLHALPLSAALEYEVLTAGPTTASAGPDPFAPRVAAAVTRALALSAEYAPGSREAAGFRNQLALMLLRQGRWHDALDTFRAIGTAATKYPWAYFGDDPRQEFLETRSGVRIHVATRTPFFARPPHPHSVPATGWTADAPCALAIAAARPEDVAQAALMCGISLRTAPASATHTYIEAVPDLKPAKRSVLSTEDRLTTAADNFTTGEKWPTLVLRRTPERCGFTVFHKGRPLAAHEWNTTSPAPDHTTVTATAATLSRLFAVADPRPLSHILRSTGNPSRHQSDLLAALALPALPADFGTRPEVLDTLPGNRVLTRRGLLAGMRDTMTTEDGSHPPAPGAYEPRPARWWLLRFLGLPLFTAAAAYAWWSPDIGPVRSTLSTLTAVFLAGQLTAAWRRRRAHAGKTSR</sequence>
<organism evidence="1 2">
    <name type="scientific">Streptomyces sp. 900116325</name>
    <dbReference type="NCBI Taxonomy" id="3154295"/>
    <lineage>
        <taxon>Bacteria</taxon>
        <taxon>Bacillati</taxon>
        <taxon>Actinomycetota</taxon>
        <taxon>Actinomycetes</taxon>
        <taxon>Kitasatosporales</taxon>
        <taxon>Streptomycetaceae</taxon>
        <taxon>Streptomyces</taxon>
    </lineage>
</organism>
<proteinExistence type="predicted"/>
<dbReference type="EMBL" id="JBEXIP010000001">
    <property type="protein sequence ID" value="MET8431181.1"/>
    <property type="molecule type" value="Genomic_DNA"/>
</dbReference>
<keyword evidence="2" id="KW-1185">Reference proteome</keyword>
<evidence type="ECO:0000313" key="2">
    <source>
        <dbReference type="Proteomes" id="UP001550044"/>
    </source>
</evidence>
<reference evidence="1 2" key="1">
    <citation type="submission" date="2024-06" db="EMBL/GenBank/DDBJ databases">
        <title>The Natural Products Discovery Center: Release of the First 8490 Sequenced Strains for Exploring Actinobacteria Biosynthetic Diversity.</title>
        <authorList>
            <person name="Kalkreuter E."/>
            <person name="Kautsar S.A."/>
            <person name="Yang D."/>
            <person name="Bader C.D."/>
            <person name="Teijaro C.N."/>
            <person name="Fluegel L."/>
            <person name="Davis C.M."/>
            <person name="Simpson J.R."/>
            <person name="Lauterbach L."/>
            <person name="Steele A.D."/>
            <person name="Gui C."/>
            <person name="Meng S."/>
            <person name="Li G."/>
            <person name="Viehrig K."/>
            <person name="Ye F."/>
            <person name="Su P."/>
            <person name="Kiefer A.F."/>
            <person name="Nichols A."/>
            <person name="Cepeda A.J."/>
            <person name="Yan W."/>
            <person name="Fan B."/>
            <person name="Jiang Y."/>
            <person name="Adhikari A."/>
            <person name="Zheng C.-J."/>
            <person name="Schuster L."/>
            <person name="Cowan T.M."/>
            <person name="Smanski M.J."/>
            <person name="Chevrette M.G."/>
            <person name="De Carvalho L.P.S."/>
            <person name="Shen B."/>
        </authorList>
    </citation>
    <scope>NUCLEOTIDE SEQUENCE [LARGE SCALE GENOMIC DNA]</scope>
    <source>
        <strain evidence="1 2">NPDC005137</strain>
    </source>
</reference>
<dbReference type="RefSeq" id="WP_356497537.1">
    <property type="nucleotide sequence ID" value="NZ_JBEXIP010000001.1"/>
</dbReference>